<organism evidence="6 7">
    <name type="scientific">Mangrovicoccus algicola</name>
    <dbReference type="NCBI Taxonomy" id="2771008"/>
    <lineage>
        <taxon>Bacteria</taxon>
        <taxon>Pseudomonadati</taxon>
        <taxon>Pseudomonadota</taxon>
        <taxon>Alphaproteobacteria</taxon>
        <taxon>Rhodobacterales</taxon>
        <taxon>Paracoccaceae</taxon>
        <taxon>Mangrovicoccus</taxon>
    </lineage>
</organism>
<dbReference type="InterPro" id="IPR009612">
    <property type="entry name" value="IcmF-rel"/>
</dbReference>
<evidence type="ECO:0000256" key="1">
    <source>
        <dbReference type="SAM" id="Phobius"/>
    </source>
</evidence>
<keyword evidence="7" id="KW-1185">Reference proteome</keyword>
<feature type="transmembrane region" description="Helical" evidence="1">
    <location>
        <begin position="48"/>
        <end position="68"/>
    </location>
</feature>
<feature type="transmembrane region" description="Helical" evidence="1">
    <location>
        <begin position="447"/>
        <end position="465"/>
    </location>
</feature>
<dbReference type="NCBIfam" id="TIGR03348">
    <property type="entry name" value="VI_IcmF"/>
    <property type="match status" value="2"/>
</dbReference>
<dbReference type="EMBL" id="JACVXA010000037">
    <property type="protein sequence ID" value="MBE3639055.1"/>
    <property type="molecule type" value="Genomic_DNA"/>
</dbReference>
<proteinExistence type="predicted"/>
<comment type="caution">
    <text evidence="6">The sequence shown here is derived from an EMBL/GenBank/DDBJ whole genome shotgun (WGS) entry which is preliminary data.</text>
</comment>
<dbReference type="Pfam" id="PF06761">
    <property type="entry name" value="IcmF-related"/>
    <property type="match status" value="1"/>
</dbReference>
<keyword evidence="1" id="KW-1133">Transmembrane helix</keyword>
<evidence type="ECO:0000259" key="2">
    <source>
        <dbReference type="Pfam" id="PF06744"/>
    </source>
</evidence>
<dbReference type="PANTHER" id="PTHR36153">
    <property type="entry name" value="INNER MEMBRANE PROTEIN-RELATED"/>
    <property type="match status" value="1"/>
</dbReference>
<gene>
    <name evidence="6" type="primary">tssM</name>
    <name evidence="6" type="ORF">ICN82_12665</name>
</gene>
<keyword evidence="1" id="KW-0812">Transmembrane</keyword>
<evidence type="ECO:0000259" key="5">
    <source>
        <dbReference type="Pfam" id="PF21070"/>
    </source>
</evidence>
<evidence type="ECO:0000259" key="4">
    <source>
        <dbReference type="Pfam" id="PF14331"/>
    </source>
</evidence>
<dbReference type="PANTHER" id="PTHR36153:SF1">
    <property type="entry name" value="TYPE VI SECRETION SYSTEM COMPONENT TSSM1"/>
    <property type="match status" value="1"/>
</dbReference>
<feature type="domain" description="IcmF-related" evidence="3">
    <location>
        <begin position="530"/>
        <end position="831"/>
    </location>
</feature>
<feature type="domain" description="Type VI secretion system IcmF C-terminal" evidence="2">
    <location>
        <begin position="1093"/>
        <end position="1198"/>
    </location>
</feature>
<reference evidence="6" key="1">
    <citation type="submission" date="2020-09" db="EMBL/GenBank/DDBJ databases">
        <title>A novel bacterium of genus Mangrovicoccus, isolated from South China Sea.</title>
        <authorList>
            <person name="Huang H."/>
            <person name="Mo K."/>
            <person name="Hu Y."/>
        </authorList>
    </citation>
    <scope>NUCLEOTIDE SEQUENCE</scope>
    <source>
        <strain evidence="6">HB182678</strain>
    </source>
</reference>
<dbReference type="Pfam" id="PF14331">
    <property type="entry name" value="IcmF-related_N"/>
    <property type="match status" value="1"/>
</dbReference>
<protein>
    <submittedName>
        <fullName evidence="6">Type VI secretion system membrane subunit TssM</fullName>
    </submittedName>
</protein>
<feature type="domain" description="Type VI secretion system component TssM1 N-terminal" evidence="4">
    <location>
        <begin position="195"/>
        <end position="452"/>
    </location>
</feature>
<dbReference type="SUPFAM" id="SSF52540">
    <property type="entry name" value="P-loop containing nucleoside triphosphate hydrolases"/>
    <property type="match status" value="1"/>
</dbReference>
<dbReference type="RefSeq" id="WP_193183327.1">
    <property type="nucleotide sequence ID" value="NZ_JACVXA010000037.1"/>
</dbReference>
<dbReference type="Proteomes" id="UP000609121">
    <property type="component" value="Unassembled WGS sequence"/>
</dbReference>
<sequence>MKPILRALGSGPGLLILVALVFSAAIWTVGPLLAIAEARPLTTVTGRLTGLALLWLAVLLAILVMVLLRQKRETAIVEEVTAIPETPAAPDGYAAEDLAEMQGKLRRALKVLRGAKGGRKRLYDLPWYVIIGPPGAGKTTAIANSRLNFPLEDEFGKAALAGVGGTRNCDWWFTDQAVLIDTAGRYTTQDSDAASDNAAWLGFLAMLKRQRPRQPVNGALVAVSLADLANQDETSRRAHAQAIRRRLHELRSNLGIRFPVYVLFTKADLIAGFAESFEGLGREALAQVWGATLPLADPRDKTPAAERVAGEFDALVERLNAQLIGRLQGEPDPGRRALVAAFPAQVASLKPLAGDFLDELFRENSYEHRQMLRGVYFTSGTQEGTPIDRLMQGMAQSFGIGRQAVGSGQGAGRSYFLTGLFRDVIFPEAGLVSADDRAERRYRWSRGLAVAAAVLVAAGLGTLWARSYLGNRALLEETATRIAAYRGCIEGAGAGAVPAEAAAMAQAAGCLAEGLPQGPVGDSDLLPVLPVLALAEGLPGQDTAAPVPAGLGWGLYQGYALGNQGRLAYRAALNRHFLPRILLGLERQMARSVNDPDFLYDALKTYLMLGQLGPMDREHVRAWLGDDWQRAFPGASFEAERAALARHLDALLSQPMDRIDLNSDLVAQVQGVLTELPLAARVYSGILASEAARALPGFRLTDIGGPRIAAAMIRPSGRALNDPVPGIFTRRGFHEVVLGEAVNVAARVQAESWVLGATAEESQSEAALVALSRDVLDQYFGDYKLAYDQLLADIDIVPIETLSRAVEVTQILSGPSSPIVNILTAVAAETRLAEPLPAAQPAVAAALEAAGAAAERVAGRAAALRLGTDSRIFLEEVQKTRPPGPDGAPPPPGSYVQEEFAWLHALVAAPDGQSSELDGLIALLGAVYDDLNRLSIAGGVSDLAGNSRALADFRAAAGRLDGPMKRWAAQIAVGSGGVAAGGTRAAISAKWQAEVLPVCRQVTGNTYPFTRGARTDVPLQDFARLFAPGGLIDGFFTETLAPFVDTATNPWSWKTVNGEDLGISDAVLLELQHAAAIREAFFGGGTAQPQIRFQLTPQALDPEARSVAWEIDGQGVAFSQGDSPRPAAISWPGTVGLSQVVLERPKRNSVNDLVQTGPWALFRLLDQGVLSGTTAADRTRVTFNIGGRLAIFEIQAGSLANPFALPSLGRFSCPQSF</sequence>
<accession>A0A8J6YWA1</accession>
<feature type="domain" description="Type VI secretion system component TssM1 helical" evidence="5">
    <location>
        <begin position="985"/>
        <end position="1087"/>
    </location>
</feature>
<dbReference type="AlphaFoldDB" id="A0A8J6YWA1"/>
<dbReference type="Pfam" id="PF21070">
    <property type="entry name" value="IcmF_helical"/>
    <property type="match status" value="1"/>
</dbReference>
<dbReference type="CDD" id="cd00882">
    <property type="entry name" value="Ras_like_GTPase"/>
    <property type="match status" value="1"/>
</dbReference>
<dbReference type="InterPro" id="IPR017731">
    <property type="entry name" value="TssM1-like"/>
</dbReference>
<evidence type="ECO:0000313" key="7">
    <source>
        <dbReference type="Proteomes" id="UP000609121"/>
    </source>
</evidence>
<dbReference type="InterPro" id="IPR048677">
    <property type="entry name" value="TssM1_hel"/>
</dbReference>
<feature type="transmembrane region" description="Helical" evidence="1">
    <location>
        <begin position="12"/>
        <end position="36"/>
    </location>
</feature>
<dbReference type="Pfam" id="PF06744">
    <property type="entry name" value="IcmF_C"/>
    <property type="match status" value="1"/>
</dbReference>
<evidence type="ECO:0000313" key="6">
    <source>
        <dbReference type="EMBL" id="MBE3639055.1"/>
    </source>
</evidence>
<dbReference type="InterPro" id="IPR010623">
    <property type="entry name" value="IcmF_C"/>
</dbReference>
<dbReference type="InterPro" id="IPR053156">
    <property type="entry name" value="T6SS_TssM-like"/>
</dbReference>
<evidence type="ECO:0000259" key="3">
    <source>
        <dbReference type="Pfam" id="PF06761"/>
    </source>
</evidence>
<dbReference type="InterPro" id="IPR025743">
    <property type="entry name" value="TssM1_N"/>
</dbReference>
<keyword evidence="1" id="KW-0472">Membrane</keyword>
<name>A0A8J6YWA1_9RHOB</name>
<dbReference type="InterPro" id="IPR027417">
    <property type="entry name" value="P-loop_NTPase"/>
</dbReference>